<dbReference type="InterPro" id="IPR026881">
    <property type="entry name" value="WYL_dom"/>
</dbReference>
<keyword evidence="2" id="KW-0804">Transcription</keyword>
<gene>
    <name evidence="4" type="ORF">JR347_15705</name>
</gene>
<dbReference type="SMART" id="SM00420">
    <property type="entry name" value="HTH_DEOR"/>
    <property type="match status" value="1"/>
</dbReference>
<evidence type="ECO:0000313" key="5">
    <source>
        <dbReference type="Proteomes" id="UP000662783"/>
    </source>
</evidence>
<dbReference type="Pfam" id="PF13280">
    <property type="entry name" value="WYL"/>
    <property type="match status" value="1"/>
</dbReference>
<dbReference type="KEGG" id="fuv:JR347_15705"/>
<dbReference type="InterPro" id="IPR028349">
    <property type="entry name" value="PafC-like"/>
</dbReference>
<name>A0A974WKH2_9BACT</name>
<dbReference type="Pfam" id="PF08279">
    <property type="entry name" value="HTH_11"/>
    <property type="match status" value="1"/>
</dbReference>
<dbReference type="InterPro" id="IPR001034">
    <property type="entry name" value="DeoR_HTH"/>
</dbReference>
<dbReference type="GO" id="GO:0003700">
    <property type="term" value="F:DNA-binding transcription factor activity"/>
    <property type="evidence" value="ECO:0007669"/>
    <property type="project" value="InterPro"/>
</dbReference>
<evidence type="ECO:0000259" key="3">
    <source>
        <dbReference type="PROSITE" id="PS51000"/>
    </source>
</evidence>
<dbReference type="InterPro" id="IPR051534">
    <property type="entry name" value="CBASS_pafABC_assoc_protein"/>
</dbReference>
<dbReference type="EMBL" id="CP070608">
    <property type="protein sequence ID" value="QSE97023.1"/>
    <property type="molecule type" value="Genomic_DNA"/>
</dbReference>
<dbReference type="RefSeq" id="WP_205721536.1">
    <property type="nucleotide sequence ID" value="NZ_CP070608.1"/>
</dbReference>
<reference evidence="4" key="1">
    <citation type="submission" date="2021-02" db="EMBL/GenBank/DDBJ databases">
        <title>Fulvivirga sp. S481 isolated from sea water.</title>
        <authorList>
            <person name="Bae S.S."/>
            <person name="Baek K."/>
        </authorList>
    </citation>
    <scope>NUCLEOTIDE SEQUENCE</scope>
    <source>
        <strain evidence="4">S481</strain>
    </source>
</reference>
<dbReference type="Gene3D" id="1.10.10.10">
    <property type="entry name" value="Winged helix-like DNA-binding domain superfamily/Winged helix DNA-binding domain"/>
    <property type="match status" value="1"/>
</dbReference>
<dbReference type="InterPro" id="IPR036388">
    <property type="entry name" value="WH-like_DNA-bd_sf"/>
</dbReference>
<keyword evidence="1" id="KW-0805">Transcription regulation</keyword>
<evidence type="ECO:0000256" key="1">
    <source>
        <dbReference type="ARBA" id="ARBA00023015"/>
    </source>
</evidence>
<dbReference type="PROSITE" id="PS52050">
    <property type="entry name" value="WYL"/>
    <property type="match status" value="1"/>
</dbReference>
<dbReference type="Proteomes" id="UP000662783">
    <property type="component" value="Chromosome"/>
</dbReference>
<dbReference type="PROSITE" id="PS51000">
    <property type="entry name" value="HTH_DEOR_2"/>
    <property type="match status" value="1"/>
</dbReference>
<evidence type="ECO:0000313" key="4">
    <source>
        <dbReference type="EMBL" id="QSE97023.1"/>
    </source>
</evidence>
<dbReference type="Pfam" id="PF25583">
    <property type="entry name" value="WCX"/>
    <property type="match status" value="1"/>
</dbReference>
<keyword evidence="5" id="KW-1185">Reference proteome</keyword>
<dbReference type="AlphaFoldDB" id="A0A974WKH2"/>
<feature type="domain" description="HTH deoR-type" evidence="3">
    <location>
        <begin position="3"/>
        <end position="58"/>
    </location>
</feature>
<dbReference type="PIRSF" id="PIRSF016838">
    <property type="entry name" value="PafC"/>
    <property type="match status" value="1"/>
</dbReference>
<dbReference type="PANTHER" id="PTHR34580">
    <property type="match status" value="1"/>
</dbReference>
<protein>
    <submittedName>
        <fullName evidence="4">YafY family transcriptional regulator</fullName>
    </submittedName>
</protein>
<accession>A0A974WKH2</accession>
<dbReference type="SUPFAM" id="SSF46785">
    <property type="entry name" value="Winged helix' DNA-binding domain"/>
    <property type="match status" value="1"/>
</dbReference>
<organism evidence="4 5">
    <name type="scientific">Fulvivirga lutea</name>
    <dbReference type="NCBI Taxonomy" id="2810512"/>
    <lineage>
        <taxon>Bacteria</taxon>
        <taxon>Pseudomonadati</taxon>
        <taxon>Bacteroidota</taxon>
        <taxon>Cytophagia</taxon>
        <taxon>Cytophagales</taxon>
        <taxon>Fulvivirgaceae</taxon>
        <taxon>Fulvivirga</taxon>
    </lineage>
</organism>
<proteinExistence type="predicted"/>
<dbReference type="PANTHER" id="PTHR34580:SF3">
    <property type="entry name" value="PROTEIN PAFB"/>
    <property type="match status" value="1"/>
</dbReference>
<dbReference type="InterPro" id="IPR057727">
    <property type="entry name" value="WCX_dom"/>
</dbReference>
<dbReference type="InterPro" id="IPR013196">
    <property type="entry name" value="HTH_11"/>
</dbReference>
<dbReference type="InterPro" id="IPR036390">
    <property type="entry name" value="WH_DNA-bd_sf"/>
</dbReference>
<evidence type="ECO:0000256" key="2">
    <source>
        <dbReference type="ARBA" id="ARBA00023163"/>
    </source>
</evidence>
<sequence>MNRIDRLSAILIQLQSKRVVKAAEISERFGISLRTVYRDIRALEEAGVPIGAEAGVGYFIMEGYSLPAVKFNKEEAGAILMASKLADKQTDGSIKSNLNSALYKIRAALKIEEKEYLESIENNIEVLHSPTPTNNSKFPDHFLTDLQNALSKKRIINFDYYSSYNDTFTNRDVEPLSLCYYSRHWHLIGFCRLRNALRDFRSDRIMKLLIKDSSFDPKKHKDYKGYVESVIQGAALTEVEVSFDNQAARYISEQRYFMGYIESEKLENSEKMKFMTSDLESFARWLISFGQSAFVHSPEKLKNRVIELLEEGLKNYLKKN</sequence>